<dbReference type="Proteomes" id="UP000076858">
    <property type="component" value="Unassembled WGS sequence"/>
</dbReference>
<dbReference type="EMBL" id="LRGB01001361">
    <property type="protein sequence ID" value="KZS12665.1"/>
    <property type="molecule type" value="Genomic_DNA"/>
</dbReference>
<dbReference type="InterPro" id="IPR026913">
    <property type="entry name" value="METTL24"/>
</dbReference>
<name>A0A164VUB6_9CRUS</name>
<gene>
    <name evidence="2" type="ORF">APZ42_022826</name>
</gene>
<evidence type="ECO:0000259" key="1">
    <source>
        <dbReference type="Pfam" id="PF13383"/>
    </source>
</evidence>
<dbReference type="PANTHER" id="PTHR32026:SF10">
    <property type="entry name" value="METHYLTRANSFERASE-LIKE PROTEIN 24-RELATED"/>
    <property type="match status" value="1"/>
</dbReference>
<dbReference type="OrthoDB" id="10006218at2759"/>
<sequence length="309" mass="35378">MFLLSDYINLNNMMAKNSNRRIKLHENQIRRQPYDEGKNDHVSSRPTVCVDGHDHWTNNMKPTASMSAEEMYRYLHWTNSTSCQLAIDFGLRIVNDIKLGASDGHKAVCFDKHITPDFGNCVVYSFGINNEWTFDEAMAQFGCQVYAFDPSMNVSAHDRSELIHFYDIGLDGQDRLHPTKGWRMKTASSIYEMLASRHGASTLIDILKMDVEFSEWDAIPEMVQSGFLADKVKQLAVEIHFKADDPLDVFRHRVQILRNLEATNQNQVGGGFVRFSSRPNPFLQSPVQVLGNREGSIGLELAWYNPKYY</sequence>
<proteinExistence type="predicted"/>
<organism evidence="2 3">
    <name type="scientific">Daphnia magna</name>
    <dbReference type="NCBI Taxonomy" id="35525"/>
    <lineage>
        <taxon>Eukaryota</taxon>
        <taxon>Metazoa</taxon>
        <taxon>Ecdysozoa</taxon>
        <taxon>Arthropoda</taxon>
        <taxon>Crustacea</taxon>
        <taxon>Branchiopoda</taxon>
        <taxon>Diplostraca</taxon>
        <taxon>Cladocera</taxon>
        <taxon>Anomopoda</taxon>
        <taxon>Daphniidae</taxon>
        <taxon>Daphnia</taxon>
    </lineage>
</organism>
<comment type="caution">
    <text evidence="2">The sequence shown here is derived from an EMBL/GenBank/DDBJ whole genome shotgun (WGS) entry which is preliminary data.</text>
</comment>
<reference evidence="2 3" key="1">
    <citation type="submission" date="2016-03" db="EMBL/GenBank/DDBJ databases">
        <title>EvidentialGene: Evidence-directed Construction of Genes on Genomes.</title>
        <authorList>
            <person name="Gilbert D.G."/>
            <person name="Choi J.-H."/>
            <person name="Mockaitis K."/>
            <person name="Colbourne J."/>
            <person name="Pfrender M."/>
        </authorList>
    </citation>
    <scope>NUCLEOTIDE SEQUENCE [LARGE SCALE GENOMIC DNA]</scope>
    <source>
        <strain evidence="2 3">Xinb3</strain>
        <tissue evidence="2">Complete organism</tissue>
    </source>
</reference>
<protein>
    <recommendedName>
        <fullName evidence="1">Methyltransferase domain-containing protein</fullName>
    </recommendedName>
</protein>
<dbReference type="Pfam" id="PF13383">
    <property type="entry name" value="Methyltransf_22"/>
    <property type="match status" value="1"/>
</dbReference>
<evidence type="ECO:0000313" key="2">
    <source>
        <dbReference type="EMBL" id="KZS12665.1"/>
    </source>
</evidence>
<feature type="domain" description="Methyltransferase" evidence="1">
    <location>
        <begin position="53"/>
        <end position="244"/>
    </location>
</feature>
<keyword evidence="3" id="KW-1185">Reference proteome</keyword>
<dbReference type="InterPro" id="IPR025714">
    <property type="entry name" value="Methyltranfer_dom"/>
</dbReference>
<evidence type="ECO:0000313" key="3">
    <source>
        <dbReference type="Proteomes" id="UP000076858"/>
    </source>
</evidence>
<dbReference type="PANTHER" id="PTHR32026">
    <property type="entry name" value="METHYLTRANSFERASE-LIKE PROTEIN 24"/>
    <property type="match status" value="1"/>
</dbReference>
<accession>A0A164VUB6</accession>
<dbReference type="AlphaFoldDB" id="A0A164VUB6"/>